<feature type="transmembrane region" description="Helical" evidence="8">
    <location>
        <begin position="113"/>
        <end position="133"/>
    </location>
</feature>
<sequence length="340" mass="37488">METRGPDRTPSDQGERGANAFISRLRNYKMREFLTWKLLKTMAMGQGLSLLICGTAVSSQYLAGEFHVNTPMLQSFMNYALLCLMYTTMLALRKDVEANYTVVKAYQYTTLTSVQLLDCFVIPVLMVLSWFFLKTRFHAVHYVAVGICLLGVGAMVGADLISGRDQGSTINILLGDGLVLISATLYAVSNVCQEYTVKNCSRVEFLGMVGLFGTLISGIQFFMPVVVKLSSATAVNLSLLTADLFSLFCGLFLFHYTFSGLYVVSFVVITVGFVMFNTVPTFTLAPTPNQCNNEGIPNPASNTEEDLRQESLEEYGSLNVAWTGQEQNGPVRTAEHSTKM</sequence>
<keyword evidence="5 8" id="KW-1133">Transmembrane helix</keyword>
<evidence type="ECO:0000256" key="6">
    <source>
        <dbReference type="ARBA" id="ARBA00023136"/>
    </source>
</evidence>
<organism evidence="9 10">
    <name type="scientific">Synaphobranchus kaupii</name>
    <name type="common">Kaup's arrowtooth eel</name>
    <dbReference type="NCBI Taxonomy" id="118154"/>
    <lineage>
        <taxon>Eukaryota</taxon>
        <taxon>Metazoa</taxon>
        <taxon>Chordata</taxon>
        <taxon>Craniata</taxon>
        <taxon>Vertebrata</taxon>
        <taxon>Euteleostomi</taxon>
        <taxon>Actinopterygii</taxon>
        <taxon>Neopterygii</taxon>
        <taxon>Teleostei</taxon>
        <taxon>Anguilliformes</taxon>
        <taxon>Synaphobranchidae</taxon>
        <taxon>Synaphobranchus</taxon>
    </lineage>
</organism>
<comment type="subcellular location">
    <subcellularLocation>
        <location evidence="1">Membrane</location>
        <topology evidence="1">Multi-pass membrane protein</topology>
    </subcellularLocation>
</comment>
<dbReference type="AlphaFoldDB" id="A0A9Q1FUV8"/>
<dbReference type="Proteomes" id="UP001152622">
    <property type="component" value="Chromosome 3"/>
</dbReference>
<proteinExistence type="inferred from homology"/>
<keyword evidence="3" id="KW-0813">Transport</keyword>
<gene>
    <name evidence="9" type="ORF">SKAU_G00080800</name>
</gene>
<dbReference type="EMBL" id="JAINUF010000003">
    <property type="protein sequence ID" value="KAJ8368052.1"/>
    <property type="molecule type" value="Genomic_DNA"/>
</dbReference>
<dbReference type="PANTHER" id="PTHR14233:SF12">
    <property type="entry name" value="SOLUTE CARRIER FAMILY 35 MEMBER F2"/>
    <property type="match status" value="1"/>
</dbReference>
<dbReference type="Pfam" id="PF06027">
    <property type="entry name" value="SLC35F"/>
    <property type="match status" value="2"/>
</dbReference>
<feature type="transmembrane region" description="Helical" evidence="8">
    <location>
        <begin position="75"/>
        <end position="92"/>
    </location>
</feature>
<evidence type="ECO:0000313" key="10">
    <source>
        <dbReference type="Proteomes" id="UP001152622"/>
    </source>
</evidence>
<evidence type="ECO:0000313" key="9">
    <source>
        <dbReference type="EMBL" id="KAJ8368052.1"/>
    </source>
</evidence>
<comment type="caution">
    <text evidence="9">The sequence shown here is derived from an EMBL/GenBank/DDBJ whole genome shotgun (WGS) entry which is preliminary data.</text>
</comment>
<dbReference type="SUPFAM" id="SSF103481">
    <property type="entry name" value="Multidrug resistance efflux transporter EmrE"/>
    <property type="match status" value="1"/>
</dbReference>
<evidence type="ECO:0000256" key="5">
    <source>
        <dbReference type="ARBA" id="ARBA00022989"/>
    </source>
</evidence>
<evidence type="ECO:0000256" key="8">
    <source>
        <dbReference type="SAM" id="Phobius"/>
    </source>
</evidence>
<dbReference type="InterPro" id="IPR052221">
    <property type="entry name" value="SLC35F_Transporter"/>
</dbReference>
<feature type="transmembrane region" description="Helical" evidence="8">
    <location>
        <begin position="260"/>
        <end position="279"/>
    </location>
</feature>
<protein>
    <recommendedName>
        <fullName evidence="11">Solute carrier family 35 member F2</fullName>
    </recommendedName>
</protein>
<keyword evidence="10" id="KW-1185">Reference proteome</keyword>
<evidence type="ECO:0000256" key="4">
    <source>
        <dbReference type="ARBA" id="ARBA00022692"/>
    </source>
</evidence>
<accession>A0A9Q1FUV8</accession>
<feature type="transmembrane region" description="Helical" evidence="8">
    <location>
        <begin position="208"/>
        <end position="227"/>
    </location>
</feature>
<name>A0A9Q1FUV8_SYNKA</name>
<dbReference type="OrthoDB" id="429955at2759"/>
<dbReference type="GO" id="GO:0022857">
    <property type="term" value="F:transmembrane transporter activity"/>
    <property type="evidence" value="ECO:0007669"/>
    <property type="project" value="InterPro"/>
</dbReference>
<dbReference type="InterPro" id="IPR009262">
    <property type="entry name" value="SLC35_F1/F2/F6"/>
</dbReference>
<comment type="function">
    <text evidence="7">Putative solute transporter.</text>
</comment>
<keyword evidence="4 8" id="KW-0812">Transmembrane</keyword>
<evidence type="ECO:0008006" key="11">
    <source>
        <dbReference type="Google" id="ProtNLM"/>
    </source>
</evidence>
<evidence type="ECO:0000256" key="7">
    <source>
        <dbReference type="ARBA" id="ARBA00037727"/>
    </source>
</evidence>
<dbReference type="GO" id="GO:0016020">
    <property type="term" value="C:membrane"/>
    <property type="evidence" value="ECO:0007669"/>
    <property type="project" value="UniProtKB-SubCell"/>
</dbReference>
<dbReference type="InterPro" id="IPR037185">
    <property type="entry name" value="EmrE-like"/>
</dbReference>
<evidence type="ECO:0000256" key="3">
    <source>
        <dbReference type="ARBA" id="ARBA00022448"/>
    </source>
</evidence>
<feature type="transmembrane region" description="Helical" evidence="8">
    <location>
        <begin position="170"/>
        <end position="188"/>
    </location>
</feature>
<reference evidence="9" key="1">
    <citation type="journal article" date="2023" name="Science">
        <title>Genome structures resolve the early diversification of teleost fishes.</title>
        <authorList>
            <person name="Parey E."/>
            <person name="Louis A."/>
            <person name="Montfort J."/>
            <person name="Bouchez O."/>
            <person name="Roques C."/>
            <person name="Iampietro C."/>
            <person name="Lluch J."/>
            <person name="Castinel A."/>
            <person name="Donnadieu C."/>
            <person name="Desvignes T."/>
            <person name="Floi Bucao C."/>
            <person name="Jouanno E."/>
            <person name="Wen M."/>
            <person name="Mejri S."/>
            <person name="Dirks R."/>
            <person name="Jansen H."/>
            <person name="Henkel C."/>
            <person name="Chen W.J."/>
            <person name="Zahm M."/>
            <person name="Cabau C."/>
            <person name="Klopp C."/>
            <person name="Thompson A.W."/>
            <person name="Robinson-Rechavi M."/>
            <person name="Braasch I."/>
            <person name="Lecointre G."/>
            <person name="Bobe J."/>
            <person name="Postlethwait J.H."/>
            <person name="Berthelot C."/>
            <person name="Roest Crollius H."/>
            <person name="Guiguen Y."/>
        </authorList>
    </citation>
    <scope>NUCLEOTIDE SEQUENCE</scope>
    <source>
        <strain evidence="9">WJC10195</strain>
    </source>
</reference>
<evidence type="ECO:0000256" key="1">
    <source>
        <dbReference type="ARBA" id="ARBA00004141"/>
    </source>
</evidence>
<keyword evidence="6 8" id="KW-0472">Membrane</keyword>
<feature type="transmembrane region" description="Helical" evidence="8">
    <location>
        <begin position="38"/>
        <end position="63"/>
    </location>
</feature>
<feature type="transmembrane region" description="Helical" evidence="8">
    <location>
        <begin position="139"/>
        <end position="158"/>
    </location>
</feature>
<dbReference type="PANTHER" id="PTHR14233">
    <property type="entry name" value="DUF914-RELATED"/>
    <property type="match status" value="1"/>
</dbReference>
<comment type="similarity">
    <text evidence="2">Belongs to the SLC35F solute transporter family.</text>
</comment>
<feature type="transmembrane region" description="Helical" evidence="8">
    <location>
        <begin position="234"/>
        <end position="254"/>
    </location>
</feature>
<evidence type="ECO:0000256" key="2">
    <source>
        <dbReference type="ARBA" id="ARBA00007863"/>
    </source>
</evidence>